<dbReference type="InterPro" id="IPR011527">
    <property type="entry name" value="ABC1_TM_dom"/>
</dbReference>
<reference evidence="17" key="1">
    <citation type="journal article" date="2023" name="IScience">
        <title>Live-bearing cockroach genome reveals convergent evolutionary mechanisms linked to viviparity in insects and beyond.</title>
        <authorList>
            <person name="Fouks B."/>
            <person name="Harrison M.C."/>
            <person name="Mikhailova A.A."/>
            <person name="Marchal E."/>
            <person name="English S."/>
            <person name="Carruthers M."/>
            <person name="Jennings E.C."/>
            <person name="Chiamaka E.L."/>
            <person name="Frigard R.A."/>
            <person name="Pippel M."/>
            <person name="Attardo G.M."/>
            <person name="Benoit J.B."/>
            <person name="Bornberg-Bauer E."/>
            <person name="Tobe S.S."/>
        </authorList>
    </citation>
    <scope>NUCLEOTIDE SEQUENCE</scope>
    <source>
        <strain evidence="17">Stay&amp;Tobe</strain>
    </source>
</reference>
<dbReference type="AlphaFoldDB" id="A0AAD7ZQK9"/>
<keyword evidence="9" id="KW-1278">Translocase</keyword>
<comment type="subcellular location">
    <subcellularLocation>
        <location evidence="1">Membrane</location>
        <topology evidence="1">Multi-pass membrane protein</topology>
    </subcellularLocation>
</comment>
<keyword evidence="18" id="KW-1185">Reference proteome</keyword>
<organism evidence="17 18">
    <name type="scientific">Diploptera punctata</name>
    <name type="common">Pacific beetle cockroach</name>
    <dbReference type="NCBI Taxonomy" id="6984"/>
    <lineage>
        <taxon>Eukaryota</taxon>
        <taxon>Metazoa</taxon>
        <taxon>Ecdysozoa</taxon>
        <taxon>Arthropoda</taxon>
        <taxon>Hexapoda</taxon>
        <taxon>Insecta</taxon>
        <taxon>Pterygota</taxon>
        <taxon>Neoptera</taxon>
        <taxon>Polyneoptera</taxon>
        <taxon>Dictyoptera</taxon>
        <taxon>Blattodea</taxon>
        <taxon>Blaberoidea</taxon>
        <taxon>Blaberidae</taxon>
        <taxon>Diplopterinae</taxon>
        <taxon>Diploptera</taxon>
    </lineage>
</organism>
<dbReference type="CDD" id="cd03249">
    <property type="entry name" value="ABC_MTABC3_MDL1_MDL2"/>
    <property type="match status" value="2"/>
</dbReference>
<evidence type="ECO:0000256" key="12">
    <source>
        <dbReference type="ARBA" id="ARBA00023180"/>
    </source>
</evidence>
<dbReference type="GO" id="GO:0008559">
    <property type="term" value="F:ABC-type xenobiotic transporter activity"/>
    <property type="evidence" value="ECO:0007669"/>
    <property type="project" value="UniProtKB-EC"/>
</dbReference>
<feature type="domain" description="ABC transporter" evidence="15">
    <location>
        <begin position="834"/>
        <end position="1072"/>
    </location>
</feature>
<dbReference type="EC" id="7.6.2.2" evidence="3"/>
<feature type="transmembrane region" description="Helical" evidence="14">
    <location>
        <begin position="39"/>
        <end position="62"/>
    </location>
</feature>
<keyword evidence="5 14" id="KW-0812">Transmembrane</keyword>
<evidence type="ECO:0000313" key="17">
    <source>
        <dbReference type="EMBL" id="KAJ9585114.1"/>
    </source>
</evidence>
<comment type="caution">
    <text evidence="17">The sequence shown here is derived from an EMBL/GenBank/DDBJ whole genome shotgun (WGS) entry which is preliminary data.</text>
</comment>
<protein>
    <recommendedName>
        <fullName evidence="3">ABC-type xenobiotic transporter</fullName>
        <ecNumber evidence="3">7.6.2.2</ecNumber>
    </recommendedName>
</protein>
<evidence type="ECO:0000259" key="15">
    <source>
        <dbReference type="PROSITE" id="PS50893"/>
    </source>
</evidence>
<reference evidence="17" key="2">
    <citation type="submission" date="2023-05" db="EMBL/GenBank/DDBJ databases">
        <authorList>
            <person name="Fouks B."/>
        </authorList>
    </citation>
    <scope>NUCLEOTIDE SEQUENCE</scope>
    <source>
        <strain evidence="17">Stay&amp;Tobe</strain>
        <tissue evidence="17">Testes</tissue>
    </source>
</reference>
<evidence type="ECO:0000256" key="2">
    <source>
        <dbReference type="ARBA" id="ARBA00007577"/>
    </source>
</evidence>
<dbReference type="InterPro" id="IPR003439">
    <property type="entry name" value="ABC_transporter-like_ATP-bd"/>
</dbReference>
<dbReference type="GO" id="GO:0005743">
    <property type="term" value="C:mitochondrial inner membrane"/>
    <property type="evidence" value="ECO:0007669"/>
    <property type="project" value="TreeGrafter"/>
</dbReference>
<evidence type="ECO:0000256" key="4">
    <source>
        <dbReference type="ARBA" id="ARBA00022448"/>
    </source>
</evidence>
<dbReference type="Proteomes" id="UP001233999">
    <property type="component" value="Unassembled WGS sequence"/>
</dbReference>
<dbReference type="InterPro" id="IPR039421">
    <property type="entry name" value="Type_1_exporter"/>
</dbReference>
<evidence type="ECO:0000256" key="10">
    <source>
        <dbReference type="ARBA" id="ARBA00022989"/>
    </source>
</evidence>
<dbReference type="GO" id="GO:0015421">
    <property type="term" value="F:ABC-type oligopeptide transporter activity"/>
    <property type="evidence" value="ECO:0007669"/>
    <property type="project" value="TreeGrafter"/>
</dbReference>
<dbReference type="InterPro" id="IPR027417">
    <property type="entry name" value="P-loop_NTPase"/>
</dbReference>
<proteinExistence type="inferred from homology"/>
<feature type="transmembrane region" description="Helical" evidence="14">
    <location>
        <begin position="120"/>
        <end position="143"/>
    </location>
</feature>
<dbReference type="FunFam" id="3.40.50.300:FF:000479">
    <property type="entry name" value="Multidrug resistance protein 1A"/>
    <property type="match status" value="2"/>
</dbReference>
<dbReference type="GO" id="GO:0090374">
    <property type="term" value="P:oligopeptide export from mitochondrion"/>
    <property type="evidence" value="ECO:0007669"/>
    <property type="project" value="TreeGrafter"/>
</dbReference>
<dbReference type="PROSITE" id="PS00211">
    <property type="entry name" value="ABC_TRANSPORTER_1"/>
    <property type="match status" value="2"/>
</dbReference>
<evidence type="ECO:0000256" key="9">
    <source>
        <dbReference type="ARBA" id="ARBA00022967"/>
    </source>
</evidence>
<dbReference type="Pfam" id="PF00005">
    <property type="entry name" value="ABC_tran"/>
    <property type="match status" value="2"/>
</dbReference>
<evidence type="ECO:0000256" key="5">
    <source>
        <dbReference type="ARBA" id="ARBA00022692"/>
    </source>
</evidence>
<feature type="transmembrane region" description="Helical" evidence="14">
    <location>
        <begin position="654"/>
        <end position="672"/>
    </location>
</feature>
<gene>
    <name evidence="17" type="ORF">L9F63_020544</name>
</gene>
<dbReference type="Pfam" id="PF00664">
    <property type="entry name" value="ABC_membrane"/>
    <property type="match status" value="2"/>
</dbReference>
<dbReference type="PROSITE" id="PS50929">
    <property type="entry name" value="ABC_TM1F"/>
    <property type="match status" value="2"/>
</dbReference>
<dbReference type="CDD" id="cd18577">
    <property type="entry name" value="ABC_6TM_Pgp_ABCB1_D1_like"/>
    <property type="match status" value="1"/>
</dbReference>
<evidence type="ECO:0000259" key="16">
    <source>
        <dbReference type="PROSITE" id="PS50929"/>
    </source>
</evidence>
<feature type="non-terminal residue" evidence="17">
    <location>
        <position position="1"/>
    </location>
</feature>
<feature type="domain" description="ABC transporter" evidence="15">
    <location>
        <begin position="227"/>
        <end position="463"/>
    </location>
</feature>
<keyword evidence="10 14" id="KW-1133">Transmembrane helix</keyword>
<feature type="transmembrane region" description="Helical" evidence="14">
    <location>
        <begin position="629"/>
        <end position="648"/>
    </location>
</feature>
<dbReference type="SUPFAM" id="SSF90123">
    <property type="entry name" value="ABC transporter transmembrane region"/>
    <property type="match status" value="2"/>
</dbReference>
<evidence type="ECO:0000256" key="14">
    <source>
        <dbReference type="SAM" id="Phobius"/>
    </source>
</evidence>
<dbReference type="GO" id="GO:0097254">
    <property type="term" value="P:renal tubular secretion"/>
    <property type="evidence" value="ECO:0007669"/>
    <property type="project" value="UniProtKB-ARBA"/>
</dbReference>
<dbReference type="SMART" id="SM00382">
    <property type="entry name" value="AAA"/>
    <property type="match status" value="2"/>
</dbReference>
<evidence type="ECO:0000313" key="18">
    <source>
        <dbReference type="Proteomes" id="UP001233999"/>
    </source>
</evidence>
<evidence type="ECO:0000256" key="1">
    <source>
        <dbReference type="ARBA" id="ARBA00004141"/>
    </source>
</evidence>
<dbReference type="PANTHER" id="PTHR43394">
    <property type="entry name" value="ATP-DEPENDENT PERMEASE MDL1, MITOCHONDRIAL"/>
    <property type="match status" value="1"/>
</dbReference>
<dbReference type="CDD" id="cd18578">
    <property type="entry name" value="ABC_6TM_Pgp_ABCB1_D2_like"/>
    <property type="match status" value="1"/>
</dbReference>
<keyword evidence="8" id="KW-0067">ATP-binding</keyword>
<keyword evidence="6" id="KW-0677">Repeat</keyword>
<accession>A0AAD7ZQK9</accession>
<dbReference type="PANTHER" id="PTHR43394:SF27">
    <property type="entry name" value="ATP-DEPENDENT TRANSLOCASE ABCB1-LIKE"/>
    <property type="match status" value="1"/>
</dbReference>
<dbReference type="GO" id="GO:0005524">
    <property type="term" value="F:ATP binding"/>
    <property type="evidence" value="ECO:0007669"/>
    <property type="project" value="UniProtKB-KW"/>
</dbReference>
<evidence type="ECO:0000256" key="11">
    <source>
        <dbReference type="ARBA" id="ARBA00023136"/>
    </source>
</evidence>
<feature type="domain" description="ABC transmembrane type-1" evidence="16">
    <location>
        <begin position="541"/>
        <end position="797"/>
    </location>
</feature>
<feature type="domain" description="ABC transmembrane type-1" evidence="16">
    <location>
        <begin position="4"/>
        <end position="190"/>
    </location>
</feature>
<evidence type="ECO:0000256" key="8">
    <source>
        <dbReference type="ARBA" id="ARBA00022840"/>
    </source>
</evidence>
<evidence type="ECO:0000256" key="6">
    <source>
        <dbReference type="ARBA" id="ARBA00022737"/>
    </source>
</evidence>
<evidence type="ECO:0000256" key="7">
    <source>
        <dbReference type="ARBA" id="ARBA00022741"/>
    </source>
</evidence>
<dbReference type="PROSITE" id="PS50893">
    <property type="entry name" value="ABC_TRANSPORTER_2"/>
    <property type="match status" value="2"/>
</dbReference>
<comment type="catalytic activity">
    <reaction evidence="13">
        <text>ATP + H2O + xenobioticSide 1 = ADP + phosphate + xenobioticSide 2.</text>
        <dbReference type="EC" id="7.6.2.2"/>
    </reaction>
</comment>
<feature type="transmembrane region" description="Helical" evidence="14">
    <location>
        <begin position="585"/>
        <end position="608"/>
    </location>
</feature>
<keyword evidence="11 14" id="KW-0472">Membrane</keyword>
<dbReference type="Gene3D" id="3.40.50.300">
    <property type="entry name" value="P-loop containing nucleotide triphosphate hydrolases"/>
    <property type="match status" value="2"/>
</dbReference>
<dbReference type="InterPro" id="IPR036640">
    <property type="entry name" value="ABC1_TM_sf"/>
</dbReference>
<dbReference type="SUPFAM" id="SSF52540">
    <property type="entry name" value="P-loop containing nucleoside triphosphate hydrolases"/>
    <property type="match status" value="2"/>
</dbReference>
<dbReference type="InterPro" id="IPR017871">
    <property type="entry name" value="ABC_transporter-like_CS"/>
</dbReference>
<dbReference type="EMBL" id="JASPKZ010007299">
    <property type="protein sequence ID" value="KAJ9585114.1"/>
    <property type="molecule type" value="Genomic_DNA"/>
</dbReference>
<sequence>FDIQNLTKLEDGIGEKVTQYQHFMLSAVGGLALAFTKGWLLALVCLSSLPVTMIAVGIVAVISSRLAKKELAAYGKAGTIAEQVLSSIRTVVAFGGQASEAERYKANLVHAKNINVKRSFFSGLGFGLLWFFIYASYALAFWFGVGLVLDDRDLPESERTYDAATMVTVFFSVMMASMSFGMSSPYIEAFSIAKGAGAKVLSVIDRVSPINSWSDSGDKPNTLKGNISFKNIRFAYPTRPEVEVLQGLNLDINVGETVALVGSSGCGKSTCIQLIQRFYDPLSGTVMLDDHDVKSLSVCWLRSKIGVVGQEPILFNTSIGENIRYGYEGASQSDIEAAAKEANAHDFISKLPQGYNTLVGERGAQLSGGQKQRIAIARALVRKPVILLLDEATSALDTTSEAKVQRALDKVSKGRTTVIVAHRLSTIRNADKIIVLSEGKVVEHGTHQDLMSLQGHYHALVTAQQLNSLDENEDNGEHNHEEKKLTRMTSIVSKASSTGTDIHDQDEEAPKILYDLEEDTAPSVSVLEILKKNKPEWPFILVASLGSIVVGCSMPIFAVLFGDIIEVLSRPDEEDVRDDSNLYSLYFVIAGIVVGFSNFLMIYMYGIAGEKLTMRLREASSVQGATGQRIGTVLQSIATISLGVGLALYYQWKLGLVTMAFTPIILLAQFSFHKTMTGESFSNQKAMEKSTKLAVEAVGNIRTVASLGREKGFHEQYMSELRPAHNLSKRNTHFRAIVYGLARSIMFFAYATAMYYGGQLIVEEGVPFENVFKVAQALIMGTVSVANAMAFAPNFQKGKDAAGRIFHLLERKPQIYDPPNARNEKWIILSESNVNYKNVEFFYPSRMNIKVLRDLNLDVFKGQTVALVGQSGCGKSTCIQLLERFYDPAAGVVSLDDRDISTVTMHSLRSQIGIVSQEPVLFDRTIAENIAYGDNTRTVDMSEIIECAKRANIHNFISNLPHGYDTRMGEKGAQLSGGQKQRVAIARALIRNPRVLLLDEATSALDTESEKVVQEALDKAKEGRTCITIAHRLSTIQDADVICVIHHGKVAELGTHNELLIKHGLYYKLCKMQNGQT</sequence>
<dbReference type="InterPro" id="IPR003593">
    <property type="entry name" value="AAA+_ATPase"/>
</dbReference>
<feature type="transmembrane region" description="Helical" evidence="14">
    <location>
        <begin position="163"/>
        <end position="182"/>
    </location>
</feature>
<dbReference type="GO" id="GO:0017085">
    <property type="term" value="P:response to insecticide"/>
    <property type="evidence" value="ECO:0007669"/>
    <property type="project" value="UniProtKB-ARBA"/>
</dbReference>
<feature type="transmembrane region" description="Helical" evidence="14">
    <location>
        <begin position="539"/>
        <end position="565"/>
    </location>
</feature>
<comment type="similarity">
    <text evidence="2">Belongs to the ABC transporter superfamily. ABCB family. Multidrug resistance exporter (TC 3.A.1.201) subfamily.</text>
</comment>
<name>A0AAD7ZQK9_DIPPU</name>
<keyword evidence="7" id="KW-0547">Nucleotide-binding</keyword>
<evidence type="ECO:0000256" key="3">
    <source>
        <dbReference type="ARBA" id="ARBA00012191"/>
    </source>
</evidence>
<feature type="transmembrane region" description="Helical" evidence="14">
    <location>
        <begin position="736"/>
        <end position="757"/>
    </location>
</feature>
<dbReference type="GO" id="GO:0016887">
    <property type="term" value="F:ATP hydrolysis activity"/>
    <property type="evidence" value="ECO:0007669"/>
    <property type="project" value="InterPro"/>
</dbReference>
<keyword evidence="12" id="KW-0325">Glycoprotein</keyword>
<keyword evidence="4" id="KW-0813">Transport</keyword>
<dbReference type="Gene3D" id="1.20.1560.10">
    <property type="entry name" value="ABC transporter type 1, transmembrane domain"/>
    <property type="match status" value="2"/>
</dbReference>
<evidence type="ECO:0000256" key="13">
    <source>
        <dbReference type="ARBA" id="ARBA00034018"/>
    </source>
</evidence>